<dbReference type="Proteomes" id="UP000715965">
    <property type="component" value="Unassembled WGS sequence"/>
</dbReference>
<keyword evidence="3" id="KW-1185">Reference proteome</keyword>
<dbReference type="EMBL" id="JADDOJ010000057">
    <property type="protein sequence ID" value="MBE7941620.1"/>
    <property type="molecule type" value="Genomic_DNA"/>
</dbReference>
<protein>
    <submittedName>
        <fullName evidence="2">Uncharacterized protein</fullName>
    </submittedName>
</protein>
<accession>A0ABR9SGY8</accession>
<feature type="compositionally biased region" description="Basic and acidic residues" evidence="1">
    <location>
        <begin position="62"/>
        <end position="72"/>
    </location>
</feature>
<evidence type="ECO:0000313" key="3">
    <source>
        <dbReference type="Proteomes" id="UP000715965"/>
    </source>
</evidence>
<feature type="region of interest" description="Disordered" evidence="1">
    <location>
        <begin position="41"/>
        <end position="72"/>
    </location>
</feature>
<reference evidence="2 3" key="1">
    <citation type="submission" date="2020-10" db="EMBL/GenBank/DDBJ databases">
        <title>Draft genome of Ramlibacter aquaticus LMG 30558.</title>
        <authorList>
            <person name="Props R."/>
        </authorList>
    </citation>
    <scope>NUCLEOTIDE SEQUENCE [LARGE SCALE GENOMIC DNA]</scope>
    <source>
        <strain evidence="2 3">LMG 30558</strain>
    </source>
</reference>
<organism evidence="2 3">
    <name type="scientific">Ramlibacter aquaticus</name>
    <dbReference type="NCBI Taxonomy" id="2780094"/>
    <lineage>
        <taxon>Bacteria</taxon>
        <taxon>Pseudomonadati</taxon>
        <taxon>Pseudomonadota</taxon>
        <taxon>Betaproteobacteria</taxon>
        <taxon>Burkholderiales</taxon>
        <taxon>Comamonadaceae</taxon>
        <taxon>Ramlibacter</taxon>
    </lineage>
</organism>
<name>A0ABR9SGY8_9BURK</name>
<proteinExistence type="predicted"/>
<evidence type="ECO:0000313" key="2">
    <source>
        <dbReference type="EMBL" id="MBE7941620.1"/>
    </source>
</evidence>
<comment type="caution">
    <text evidence="2">The sequence shown here is derived from an EMBL/GenBank/DDBJ whole genome shotgun (WGS) entry which is preliminary data.</text>
</comment>
<dbReference type="RefSeq" id="WP_193781156.1">
    <property type="nucleotide sequence ID" value="NZ_JADDOJ010000057.1"/>
</dbReference>
<evidence type="ECO:0000256" key="1">
    <source>
        <dbReference type="SAM" id="MobiDB-lite"/>
    </source>
</evidence>
<gene>
    <name evidence="2" type="ORF">IM725_13655</name>
</gene>
<sequence>MKVHTDRSILEELQDLYDLAVREHGRHARSSQIIGESLQAEQRRLGQGAADPKGVRSAGRPGRADRGGRPSA</sequence>